<reference evidence="3" key="1">
    <citation type="submission" date="2016-11" db="UniProtKB">
        <authorList>
            <consortium name="WormBaseParasite"/>
        </authorList>
    </citation>
    <scope>IDENTIFICATION</scope>
</reference>
<dbReference type="WBParaSite" id="L893_g13402.t1">
    <property type="protein sequence ID" value="L893_g13402.t1"/>
    <property type="gene ID" value="L893_g13402"/>
</dbReference>
<dbReference type="AlphaFoldDB" id="A0A1I7Y7B4"/>
<organism evidence="2 3">
    <name type="scientific">Steinernema glaseri</name>
    <dbReference type="NCBI Taxonomy" id="37863"/>
    <lineage>
        <taxon>Eukaryota</taxon>
        <taxon>Metazoa</taxon>
        <taxon>Ecdysozoa</taxon>
        <taxon>Nematoda</taxon>
        <taxon>Chromadorea</taxon>
        <taxon>Rhabditida</taxon>
        <taxon>Tylenchina</taxon>
        <taxon>Panagrolaimomorpha</taxon>
        <taxon>Strongyloidoidea</taxon>
        <taxon>Steinernematidae</taxon>
        <taxon>Steinernema</taxon>
    </lineage>
</organism>
<protein>
    <submittedName>
        <fullName evidence="3">Uncharacterized protein</fullName>
    </submittedName>
</protein>
<accession>A0A1I7Y7B4</accession>
<proteinExistence type="predicted"/>
<sequence length="133" mass="15436">MRPFQALLKLFCSCCTRSKSNDGAESESECYLREHATIEAFLDEKLSKSKSSEKIPKEEVVTVAQNRDHLPTIKNMWFSEMPPFLQLEGDNLETSSDVYIERLEKFLKDWEESKKRDQELLNAQKQKKTSAEA</sequence>
<feature type="coiled-coil region" evidence="1">
    <location>
        <begin position="100"/>
        <end position="127"/>
    </location>
</feature>
<keyword evidence="2" id="KW-1185">Reference proteome</keyword>
<dbReference type="Proteomes" id="UP000095287">
    <property type="component" value="Unplaced"/>
</dbReference>
<evidence type="ECO:0000256" key="1">
    <source>
        <dbReference type="SAM" id="Coils"/>
    </source>
</evidence>
<name>A0A1I7Y7B4_9BILA</name>
<evidence type="ECO:0000313" key="2">
    <source>
        <dbReference type="Proteomes" id="UP000095287"/>
    </source>
</evidence>
<keyword evidence="1" id="KW-0175">Coiled coil</keyword>
<evidence type="ECO:0000313" key="3">
    <source>
        <dbReference type="WBParaSite" id="L893_g13402.t1"/>
    </source>
</evidence>